<dbReference type="Proteomes" id="UP000460318">
    <property type="component" value="Unassembled WGS sequence"/>
</dbReference>
<accession>A0A7X3IGE3</accession>
<comment type="caution">
    <text evidence="1">The sequence shown here is derived from an EMBL/GenBank/DDBJ whole genome shotgun (WGS) entry which is preliminary data.</text>
</comment>
<organism evidence="1 2">
    <name type="scientific">Paenibacillus dendrobii</name>
    <dbReference type="NCBI Taxonomy" id="2691084"/>
    <lineage>
        <taxon>Bacteria</taxon>
        <taxon>Bacillati</taxon>
        <taxon>Bacillota</taxon>
        <taxon>Bacilli</taxon>
        <taxon>Bacillales</taxon>
        <taxon>Paenibacillaceae</taxon>
        <taxon>Paenibacillus</taxon>
    </lineage>
</organism>
<proteinExistence type="predicted"/>
<evidence type="ECO:0000313" key="1">
    <source>
        <dbReference type="EMBL" id="MWV43063.1"/>
    </source>
</evidence>
<evidence type="ECO:0000313" key="2">
    <source>
        <dbReference type="Proteomes" id="UP000460318"/>
    </source>
</evidence>
<reference evidence="1 2" key="1">
    <citation type="submission" date="2019-12" db="EMBL/GenBank/DDBJ databases">
        <title>Paenibacillus sp. nov., an endophytic bacterium isolated from the stem of Dendrobium.</title>
        <authorList>
            <person name="Zhao R."/>
        </authorList>
    </citation>
    <scope>NUCLEOTIDE SEQUENCE [LARGE SCALE GENOMIC DNA]</scope>
    <source>
        <strain evidence="1 2">HJL G12</strain>
    </source>
</reference>
<name>A0A7X3IGE3_9BACL</name>
<protein>
    <submittedName>
        <fullName evidence="1">Uncharacterized protein</fullName>
    </submittedName>
</protein>
<sequence>MKFRQVYTALHDMNQAVKAMGVDLENASNKESKGVISDEIHALTQSYNNLYNADLLLDVDLDLVRKQIDHCMKNVDVY</sequence>
<dbReference type="EMBL" id="WUBI01000001">
    <property type="protein sequence ID" value="MWV43063.1"/>
    <property type="molecule type" value="Genomic_DNA"/>
</dbReference>
<dbReference type="RefSeq" id="WP_160496610.1">
    <property type="nucleotide sequence ID" value="NZ_WUBI01000001.1"/>
</dbReference>
<keyword evidence="2" id="KW-1185">Reference proteome</keyword>
<gene>
    <name evidence="1" type="ORF">GRF59_05420</name>
</gene>
<dbReference type="AlphaFoldDB" id="A0A7X3IGE3"/>